<accession>A0A239HD15</accession>
<dbReference type="EMBL" id="FZOJ01000021">
    <property type="protein sequence ID" value="SNS79289.1"/>
    <property type="molecule type" value="Genomic_DNA"/>
</dbReference>
<evidence type="ECO:0000256" key="7">
    <source>
        <dbReference type="ARBA" id="ARBA00023288"/>
    </source>
</evidence>
<feature type="signal peptide" evidence="9">
    <location>
        <begin position="1"/>
        <end position="20"/>
    </location>
</feature>
<dbReference type="InterPro" id="IPR008844">
    <property type="entry name" value="Spore_GerAC-like"/>
</dbReference>
<dbReference type="Proteomes" id="UP000198304">
    <property type="component" value="Unassembled WGS sequence"/>
</dbReference>
<evidence type="ECO:0000256" key="2">
    <source>
        <dbReference type="ARBA" id="ARBA00007886"/>
    </source>
</evidence>
<keyword evidence="13" id="KW-1185">Reference proteome</keyword>
<dbReference type="RefSeq" id="WP_176431441.1">
    <property type="nucleotide sequence ID" value="NZ_FZOJ01000021.1"/>
</dbReference>
<keyword evidence="3" id="KW-0309">Germination</keyword>
<sequence length="412" mass="46812">MNKKIALLLTIIITISTLTACWDAIEIDERAYVMSLGVDKYEPPSGEPTGEAGAREDEEGNNITADVPEETSRNRFSFTYVVPNVEFLVGESDIPNTLYNSVGENLYSVSRILTTRLNKQVFLGHMKVLVIGESVARDPQLLREILDAVERDQFISRKINIAIAPGSAKSILEVEPLINPLTGQFMAELFKNKDRSPRSGGGMMGEILEDFHRWGNTVIPRVIPGVADIKVAGSAVFKNYQIQGWLGEAETRAVEILRGTARPGGLSVRYGEDQQPQERHGHDYHIVPVDLIYLSRKFYLNESEDNISITIEIKTEGEIEQFYLDTKHDLLEPDMIREIEDKICTELRDQLEETIEKLQKEFEVDVIGIDYYLSRFHPKLWEEVKEEWGEIFPTIDIAVEVDTKIRRIGLTR</sequence>
<gene>
    <name evidence="12" type="ORF">SAMN05446037_102140</name>
</gene>
<feature type="domain" description="Spore germination protein N-terminal" evidence="11">
    <location>
        <begin position="23"/>
        <end position="222"/>
    </location>
</feature>
<protein>
    <submittedName>
        <fullName evidence="12">Germination protein, Ger(X)C family</fullName>
    </submittedName>
</protein>
<dbReference type="Pfam" id="PF25198">
    <property type="entry name" value="Spore_GerAC_N"/>
    <property type="match status" value="1"/>
</dbReference>
<evidence type="ECO:0000256" key="8">
    <source>
        <dbReference type="SAM" id="MobiDB-lite"/>
    </source>
</evidence>
<feature type="region of interest" description="Disordered" evidence="8">
    <location>
        <begin position="43"/>
        <end position="62"/>
    </location>
</feature>
<dbReference type="GO" id="GO:0009847">
    <property type="term" value="P:spore germination"/>
    <property type="evidence" value="ECO:0007669"/>
    <property type="project" value="InterPro"/>
</dbReference>
<keyword evidence="5" id="KW-0472">Membrane</keyword>
<dbReference type="PROSITE" id="PS51257">
    <property type="entry name" value="PROKAR_LIPOPROTEIN"/>
    <property type="match status" value="1"/>
</dbReference>
<dbReference type="InterPro" id="IPR038501">
    <property type="entry name" value="Spore_GerAC_C_sf"/>
</dbReference>
<dbReference type="PANTHER" id="PTHR35789:SF1">
    <property type="entry name" value="SPORE GERMINATION PROTEIN B3"/>
    <property type="match status" value="1"/>
</dbReference>
<evidence type="ECO:0000256" key="4">
    <source>
        <dbReference type="ARBA" id="ARBA00022729"/>
    </source>
</evidence>
<feature type="domain" description="Spore germination GerAC-like C-terminal" evidence="10">
    <location>
        <begin position="233"/>
        <end position="409"/>
    </location>
</feature>
<evidence type="ECO:0000313" key="13">
    <source>
        <dbReference type="Proteomes" id="UP000198304"/>
    </source>
</evidence>
<keyword evidence="7" id="KW-0449">Lipoprotein</keyword>
<dbReference type="GO" id="GO:0016020">
    <property type="term" value="C:membrane"/>
    <property type="evidence" value="ECO:0007669"/>
    <property type="project" value="UniProtKB-SubCell"/>
</dbReference>
<evidence type="ECO:0000256" key="1">
    <source>
        <dbReference type="ARBA" id="ARBA00004635"/>
    </source>
</evidence>
<keyword evidence="6" id="KW-0564">Palmitate</keyword>
<comment type="subcellular location">
    <subcellularLocation>
        <location evidence="1">Membrane</location>
        <topology evidence="1">Lipid-anchor</topology>
    </subcellularLocation>
</comment>
<dbReference type="PANTHER" id="PTHR35789">
    <property type="entry name" value="SPORE GERMINATION PROTEIN B3"/>
    <property type="match status" value="1"/>
</dbReference>
<dbReference type="InterPro" id="IPR046953">
    <property type="entry name" value="Spore_GerAC-like_C"/>
</dbReference>
<evidence type="ECO:0000259" key="10">
    <source>
        <dbReference type="Pfam" id="PF05504"/>
    </source>
</evidence>
<organism evidence="12 13">
    <name type="scientific">Anaerovirgula multivorans</name>
    <dbReference type="NCBI Taxonomy" id="312168"/>
    <lineage>
        <taxon>Bacteria</taxon>
        <taxon>Bacillati</taxon>
        <taxon>Bacillota</taxon>
        <taxon>Clostridia</taxon>
        <taxon>Peptostreptococcales</taxon>
        <taxon>Natronincolaceae</taxon>
        <taxon>Anaerovirgula</taxon>
    </lineage>
</organism>
<dbReference type="NCBIfam" id="TIGR02887">
    <property type="entry name" value="spore_ger_x_C"/>
    <property type="match status" value="1"/>
</dbReference>
<reference evidence="13" key="1">
    <citation type="submission" date="2017-06" db="EMBL/GenBank/DDBJ databases">
        <authorList>
            <person name="Varghese N."/>
            <person name="Submissions S."/>
        </authorList>
    </citation>
    <scope>NUCLEOTIDE SEQUENCE [LARGE SCALE GENOMIC DNA]</scope>
    <source>
        <strain evidence="13">SCA</strain>
    </source>
</reference>
<name>A0A239HD15_9FIRM</name>
<dbReference type="Pfam" id="PF05504">
    <property type="entry name" value="Spore_GerAC"/>
    <property type="match status" value="1"/>
</dbReference>
<evidence type="ECO:0000256" key="5">
    <source>
        <dbReference type="ARBA" id="ARBA00023136"/>
    </source>
</evidence>
<evidence type="ECO:0000256" key="9">
    <source>
        <dbReference type="SAM" id="SignalP"/>
    </source>
</evidence>
<feature type="chain" id="PRO_5039399952" evidence="9">
    <location>
        <begin position="21"/>
        <end position="412"/>
    </location>
</feature>
<evidence type="ECO:0000259" key="11">
    <source>
        <dbReference type="Pfam" id="PF25198"/>
    </source>
</evidence>
<dbReference type="InterPro" id="IPR057336">
    <property type="entry name" value="GerAC_N"/>
</dbReference>
<evidence type="ECO:0000256" key="6">
    <source>
        <dbReference type="ARBA" id="ARBA00023139"/>
    </source>
</evidence>
<dbReference type="AlphaFoldDB" id="A0A239HD15"/>
<evidence type="ECO:0000256" key="3">
    <source>
        <dbReference type="ARBA" id="ARBA00022544"/>
    </source>
</evidence>
<proteinExistence type="inferred from homology"/>
<dbReference type="Gene3D" id="3.30.300.210">
    <property type="entry name" value="Nutrient germinant receptor protein C, domain 3"/>
    <property type="match status" value="1"/>
</dbReference>
<evidence type="ECO:0000313" key="12">
    <source>
        <dbReference type="EMBL" id="SNS79289.1"/>
    </source>
</evidence>
<comment type="similarity">
    <text evidence="2">Belongs to the GerABKC lipoprotein family.</text>
</comment>
<keyword evidence="4 9" id="KW-0732">Signal</keyword>